<dbReference type="InParanoid" id="S2JJL0"/>
<dbReference type="Proteomes" id="UP000014254">
    <property type="component" value="Unassembled WGS sequence"/>
</dbReference>
<keyword evidence="1" id="KW-0472">Membrane</keyword>
<name>S2JJL0_MUCC1</name>
<dbReference type="OMA" id="WIMPSDE"/>
<dbReference type="EMBL" id="KE123925">
    <property type="protein sequence ID" value="EPB90124.1"/>
    <property type="molecule type" value="Genomic_DNA"/>
</dbReference>
<organism evidence="2 3">
    <name type="scientific">Mucor circinelloides f. circinelloides (strain 1006PhL)</name>
    <name type="common">Mucormycosis agent</name>
    <name type="synonym">Calyptromyces circinelloides</name>
    <dbReference type="NCBI Taxonomy" id="1220926"/>
    <lineage>
        <taxon>Eukaryota</taxon>
        <taxon>Fungi</taxon>
        <taxon>Fungi incertae sedis</taxon>
        <taxon>Mucoromycota</taxon>
        <taxon>Mucoromycotina</taxon>
        <taxon>Mucoromycetes</taxon>
        <taxon>Mucorales</taxon>
        <taxon>Mucorineae</taxon>
        <taxon>Mucoraceae</taxon>
        <taxon>Mucor</taxon>
    </lineage>
</organism>
<dbReference type="InterPro" id="IPR057394">
    <property type="entry name" value="PIGBOS1"/>
</dbReference>
<sequence>MISNRLIRLGIAVGVGVGTGVYIFKPLLKEYEQDTNGTWIMPSDEERLKQQFEQQQPKKQQQ</sequence>
<evidence type="ECO:0000313" key="3">
    <source>
        <dbReference type="Proteomes" id="UP000014254"/>
    </source>
</evidence>
<evidence type="ECO:0000313" key="2">
    <source>
        <dbReference type="EMBL" id="EPB90124.1"/>
    </source>
</evidence>
<evidence type="ECO:0000256" key="1">
    <source>
        <dbReference type="SAM" id="Phobius"/>
    </source>
</evidence>
<feature type="transmembrane region" description="Helical" evidence="1">
    <location>
        <begin position="6"/>
        <end position="24"/>
    </location>
</feature>
<reference evidence="3" key="1">
    <citation type="submission" date="2013-05" db="EMBL/GenBank/DDBJ databases">
        <title>The Genome sequence of Mucor circinelloides f. circinelloides 1006PhL.</title>
        <authorList>
            <consortium name="The Broad Institute Genomics Platform"/>
            <person name="Cuomo C."/>
            <person name="Earl A."/>
            <person name="Findley K."/>
            <person name="Lee S.C."/>
            <person name="Walker B."/>
            <person name="Young S."/>
            <person name="Zeng Q."/>
            <person name="Gargeya S."/>
            <person name="Fitzgerald M."/>
            <person name="Haas B."/>
            <person name="Abouelleil A."/>
            <person name="Allen A.W."/>
            <person name="Alvarado L."/>
            <person name="Arachchi H.M."/>
            <person name="Berlin A.M."/>
            <person name="Chapman S.B."/>
            <person name="Gainer-Dewar J."/>
            <person name="Goldberg J."/>
            <person name="Griggs A."/>
            <person name="Gujja S."/>
            <person name="Hansen M."/>
            <person name="Howarth C."/>
            <person name="Imamovic A."/>
            <person name="Ireland A."/>
            <person name="Larimer J."/>
            <person name="McCowan C."/>
            <person name="Murphy C."/>
            <person name="Pearson M."/>
            <person name="Poon T.W."/>
            <person name="Priest M."/>
            <person name="Roberts A."/>
            <person name="Saif S."/>
            <person name="Shea T."/>
            <person name="Sisk P."/>
            <person name="Sykes S."/>
            <person name="Wortman J."/>
            <person name="Nusbaum C."/>
            <person name="Birren B."/>
        </authorList>
    </citation>
    <scope>NUCLEOTIDE SEQUENCE [LARGE SCALE GENOMIC DNA]</scope>
    <source>
        <strain evidence="3">1006PhL</strain>
    </source>
</reference>
<protein>
    <submittedName>
        <fullName evidence="2">Uncharacterized protein</fullName>
    </submittedName>
</protein>
<dbReference type="eggNOG" id="ENOG502TARV">
    <property type="taxonomic scope" value="Eukaryota"/>
</dbReference>
<dbReference type="Pfam" id="PF23670">
    <property type="entry name" value="PIGBOS1"/>
    <property type="match status" value="1"/>
</dbReference>
<proteinExistence type="predicted"/>
<dbReference type="VEuPathDB" id="FungiDB:HMPREF1544_03100"/>
<dbReference type="AlphaFoldDB" id="S2JJL0"/>
<keyword evidence="3" id="KW-1185">Reference proteome</keyword>
<keyword evidence="1" id="KW-1133">Transmembrane helix</keyword>
<keyword evidence="1" id="KW-0812">Transmembrane</keyword>
<dbReference type="STRING" id="1220926.S2JJL0"/>
<gene>
    <name evidence="2" type="ORF">HMPREF1544_03100</name>
</gene>
<accession>S2JJL0</accession>